<dbReference type="InterPro" id="IPR013022">
    <property type="entry name" value="Xyl_isomerase-like_TIM-brl"/>
</dbReference>
<dbReference type="PANTHER" id="PTHR12110:SF41">
    <property type="entry name" value="INOSOSE DEHYDRATASE"/>
    <property type="match status" value="1"/>
</dbReference>
<dbReference type="RefSeq" id="WP_106583114.1">
    <property type="nucleotide sequence ID" value="NZ_PYGA01000007.1"/>
</dbReference>
<dbReference type="Pfam" id="PF01261">
    <property type="entry name" value="AP_endonuc_2"/>
    <property type="match status" value="1"/>
</dbReference>
<dbReference type="InterPro" id="IPR036237">
    <property type="entry name" value="Xyl_isomerase-like_sf"/>
</dbReference>
<sequence>MPQDPIRIGNAPVSYGMWSREAAKSGGAPDVLLRTMADAGYAGSELGPVGLFGDAARTAELFASCGMSMIGAYVPIRYPADDAAIEEDFAVLEQTCAVLDACGGGLVILADETEPLLDRNPAHDPADTALAFDAAQWDRCARLTKEAMAVAEGHGLPVSFHPHMCTHIESAAEIERLCDLTDVPLTLDIGHARLAGDDPVALLRTFADRINHVHIKDVRMDVLRATLDAPGTAFPMAEASVPLGAGDVDLAAFTAELGRVGYDGWLVVEQDRDPDPDADYGAIALEQGENLRVLRELLAASGH</sequence>
<dbReference type="InterPro" id="IPR050312">
    <property type="entry name" value="IolE/XylAMocC-like"/>
</dbReference>
<proteinExistence type="predicted"/>
<dbReference type="AlphaFoldDB" id="A0A2P8DKP1"/>
<comment type="caution">
    <text evidence="2">The sequence shown here is derived from an EMBL/GenBank/DDBJ whole genome shotgun (WGS) entry which is preliminary data.</text>
</comment>
<dbReference type="PANTHER" id="PTHR12110">
    <property type="entry name" value="HYDROXYPYRUVATE ISOMERASE"/>
    <property type="match status" value="1"/>
</dbReference>
<gene>
    <name evidence="2" type="ORF">CLV63_107183</name>
</gene>
<dbReference type="Gene3D" id="3.20.20.150">
    <property type="entry name" value="Divalent-metal-dependent TIM barrel enzymes"/>
    <property type="match status" value="1"/>
</dbReference>
<dbReference type="OrthoDB" id="104997at2"/>
<evidence type="ECO:0000313" key="2">
    <source>
        <dbReference type="EMBL" id="PSK97790.1"/>
    </source>
</evidence>
<name>A0A2P8DKP1_9ACTN</name>
<dbReference type="EMBL" id="PYGA01000007">
    <property type="protein sequence ID" value="PSK97790.1"/>
    <property type="molecule type" value="Genomic_DNA"/>
</dbReference>
<reference evidence="2 3" key="1">
    <citation type="submission" date="2018-03" db="EMBL/GenBank/DDBJ databases">
        <title>Genomic Encyclopedia of Archaeal and Bacterial Type Strains, Phase II (KMG-II): from individual species to whole genera.</title>
        <authorList>
            <person name="Goeker M."/>
        </authorList>
    </citation>
    <scope>NUCLEOTIDE SEQUENCE [LARGE SCALE GENOMIC DNA]</scope>
    <source>
        <strain evidence="2 3">DSM 45312</strain>
    </source>
</reference>
<protein>
    <submittedName>
        <fullName evidence="2">2-keto-myo-inositol dehydratase</fullName>
    </submittedName>
</protein>
<accession>A0A2P8DKP1</accession>
<keyword evidence="3" id="KW-1185">Reference proteome</keyword>
<evidence type="ECO:0000313" key="3">
    <source>
        <dbReference type="Proteomes" id="UP000240542"/>
    </source>
</evidence>
<organism evidence="2 3">
    <name type="scientific">Murinocardiopsis flavida</name>
    <dbReference type="NCBI Taxonomy" id="645275"/>
    <lineage>
        <taxon>Bacteria</taxon>
        <taxon>Bacillati</taxon>
        <taxon>Actinomycetota</taxon>
        <taxon>Actinomycetes</taxon>
        <taxon>Streptosporangiales</taxon>
        <taxon>Nocardiopsidaceae</taxon>
        <taxon>Murinocardiopsis</taxon>
    </lineage>
</organism>
<feature type="domain" description="Xylose isomerase-like TIM barrel" evidence="1">
    <location>
        <begin position="36"/>
        <end position="279"/>
    </location>
</feature>
<dbReference type="Proteomes" id="UP000240542">
    <property type="component" value="Unassembled WGS sequence"/>
</dbReference>
<dbReference type="SUPFAM" id="SSF51658">
    <property type="entry name" value="Xylose isomerase-like"/>
    <property type="match status" value="1"/>
</dbReference>
<evidence type="ECO:0000259" key="1">
    <source>
        <dbReference type="Pfam" id="PF01261"/>
    </source>
</evidence>